<proteinExistence type="inferred from homology"/>
<dbReference type="GO" id="GO:0030599">
    <property type="term" value="F:pectinesterase activity"/>
    <property type="evidence" value="ECO:0000318"/>
    <property type="project" value="GO_Central"/>
</dbReference>
<evidence type="ECO:0000256" key="5">
    <source>
        <dbReference type="ARBA" id="ARBA00013229"/>
    </source>
</evidence>
<comment type="similarity">
    <text evidence="3">In the N-terminal section; belongs to the PMEI family.</text>
</comment>
<name>A0A1S4BD91_TOBAC</name>
<evidence type="ECO:0000256" key="7">
    <source>
        <dbReference type="ARBA" id="ARBA00022525"/>
    </source>
</evidence>
<gene>
    <name evidence="17" type="primary">LOC107807089</name>
</gene>
<evidence type="ECO:0000259" key="15">
    <source>
        <dbReference type="SMART" id="SM00856"/>
    </source>
</evidence>
<dbReference type="FunFam" id="2.160.20.10:FF:000001">
    <property type="entry name" value="Pectinesterase"/>
    <property type="match status" value="1"/>
</dbReference>
<dbReference type="KEGG" id="nta:107807089"/>
<dbReference type="OMA" id="QSTCQGT"/>
<evidence type="ECO:0000313" key="17">
    <source>
        <dbReference type="RefSeq" id="XP_016486864.1"/>
    </source>
</evidence>
<evidence type="ECO:0000256" key="12">
    <source>
        <dbReference type="ARBA" id="ARBA00047928"/>
    </source>
</evidence>
<protein>
    <recommendedName>
        <fullName evidence="5 14">Pectinesterase</fullName>
        <ecNumber evidence="5 14">3.1.1.11</ecNumber>
    </recommendedName>
</protein>
<dbReference type="UniPathway" id="UPA00545">
    <property type="reaction ID" value="UER00823"/>
</dbReference>
<keyword evidence="16" id="KW-1185">Reference proteome</keyword>
<feature type="active site" evidence="13">
    <location>
        <position position="402"/>
    </location>
</feature>
<dbReference type="STRING" id="4097.A0A1S4BD91"/>
<dbReference type="OrthoDB" id="2019149at2759"/>
<dbReference type="SMART" id="SM00856">
    <property type="entry name" value="PMEI"/>
    <property type="match status" value="1"/>
</dbReference>
<dbReference type="Pfam" id="PF04043">
    <property type="entry name" value="PMEI"/>
    <property type="match status" value="1"/>
</dbReference>
<evidence type="ECO:0000313" key="16">
    <source>
        <dbReference type="Proteomes" id="UP000790787"/>
    </source>
</evidence>
<keyword evidence="10 14" id="KW-0063">Aspartyl esterase</keyword>
<reference evidence="17" key="2">
    <citation type="submission" date="2025-08" db="UniProtKB">
        <authorList>
            <consortium name="RefSeq"/>
        </authorList>
    </citation>
    <scope>IDENTIFICATION</scope>
    <source>
        <tissue evidence="17">Leaf</tissue>
    </source>
</reference>
<dbReference type="Gene3D" id="2.160.20.10">
    <property type="entry name" value="Single-stranded right-handed beta-helix, Pectin lyase-like"/>
    <property type="match status" value="1"/>
</dbReference>
<evidence type="ECO:0000256" key="8">
    <source>
        <dbReference type="ARBA" id="ARBA00022729"/>
    </source>
</evidence>
<comment type="similarity">
    <text evidence="4">In the C-terminal section; belongs to the pectinesterase family.</text>
</comment>
<dbReference type="EC" id="3.1.1.11" evidence="5 14"/>
<dbReference type="AlphaFoldDB" id="A0A1S4BD91"/>
<dbReference type="InterPro" id="IPR012334">
    <property type="entry name" value="Pectin_lyas_fold"/>
</dbReference>
<comment type="pathway">
    <text evidence="2 14">Glycan metabolism; pectin degradation; 2-dehydro-3-deoxy-D-gluconate from pectin: step 1/5.</text>
</comment>
<evidence type="ECO:0000256" key="9">
    <source>
        <dbReference type="ARBA" id="ARBA00022801"/>
    </source>
</evidence>
<keyword evidence="7" id="KW-0964">Secreted</keyword>
<keyword evidence="8" id="KW-0732">Signal</keyword>
<evidence type="ECO:0000256" key="11">
    <source>
        <dbReference type="ARBA" id="ARBA00023316"/>
    </source>
</evidence>
<dbReference type="GO" id="GO:0042545">
    <property type="term" value="P:cell wall modification"/>
    <property type="evidence" value="ECO:0007669"/>
    <property type="project" value="UniProtKB-UniRule"/>
</dbReference>
<evidence type="ECO:0000256" key="4">
    <source>
        <dbReference type="ARBA" id="ARBA00007786"/>
    </source>
</evidence>
<dbReference type="PaxDb" id="4097-A0A1S4BD91"/>
<accession>A0A1S4BD91</accession>
<sequence length="567" mass="63237">MYNLRRKTSLLLTLFALSAIVSLTFFTLSNNPKSSSKTVLTTTPHIHVHKNIQIAHSHCQDTRYPKLCVSTLSLIPDLAQKSISQIISSTINVTVAEVKASARNCTDIREDLPQLEPYEKRALEDCVQLLDNTIIELRTTLSDLNPKKPPSQNYNDLQTLLSAAMTNQATCLDGLARSKKNLRRYVQHNLHTIAHHVSNCLSMLKKMKKSSFSSSKSQEIYPEYGAVKNGFPKWLKKRDRALLQAPINETKIDLVVAKDGSGNFSTINEALSAAPNASTTRFVIYIKAGAYFEYIEVVRKKPMIMFLGDGIGKTLIKGNRSVVDGWTTFRSATVAVVGNGFLAKGITFENYAGPSKHQAVAVRSGSDFSAFYQCSFVAYQDTLYVHSLRQFYRDCDVYGTVDFIFGNAAVVFQNCSLYARKPNENQKNIFTAQGREDPNQNTGISILNSKIASAADLIPVQSSFKNYIGRPWKEYSRTVIMLTHIGSLIEPAGYLEWNGTFALDTLYYGEYRNRGPGSNTSARVNWPGYRVINNSAEASQFTVGNFIEGKEWLPDTGFPFYLNLTAS</sequence>
<dbReference type="Proteomes" id="UP000790787">
    <property type="component" value="Chromosome 19"/>
</dbReference>
<dbReference type="InterPro" id="IPR006501">
    <property type="entry name" value="Pectinesterase_inhib_dom"/>
</dbReference>
<dbReference type="SMR" id="A0A1S4BD91"/>
<evidence type="ECO:0000256" key="10">
    <source>
        <dbReference type="ARBA" id="ARBA00023085"/>
    </source>
</evidence>
<dbReference type="InterPro" id="IPR033131">
    <property type="entry name" value="Pectinesterase_Asp_AS"/>
</dbReference>
<evidence type="ECO:0000256" key="14">
    <source>
        <dbReference type="RuleBase" id="RU000589"/>
    </source>
</evidence>
<keyword evidence="6" id="KW-0134">Cell wall</keyword>
<dbReference type="RefSeq" id="XP_016486864.1">
    <property type="nucleotide sequence ID" value="XM_016631378.2"/>
</dbReference>
<evidence type="ECO:0000256" key="2">
    <source>
        <dbReference type="ARBA" id="ARBA00005184"/>
    </source>
</evidence>
<dbReference type="SUPFAM" id="SSF101148">
    <property type="entry name" value="Plant invertase/pectin methylesterase inhibitor"/>
    <property type="match status" value="1"/>
</dbReference>
<dbReference type="CDD" id="cd15798">
    <property type="entry name" value="PMEI-like_3"/>
    <property type="match status" value="1"/>
</dbReference>
<dbReference type="InterPro" id="IPR035513">
    <property type="entry name" value="Invertase/methylesterase_inhib"/>
</dbReference>
<organism evidence="16 17">
    <name type="scientific">Nicotiana tabacum</name>
    <name type="common">Common tobacco</name>
    <dbReference type="NCBI Taxonomy" id="4097"/>
    <lineage>
        <taxon>Eukaryota</taxon>
        <taxon>Viridiplantae</taxon>
        <taxon>Streptophyta</taxon>
        <taxon>Embryophyta</taxon>
        <taxon>Tracheophyta</taxon>
        <taxon>Spermatophyta</taxon>
        <taxon>Magnoliopsida</taxon>
        <taxon>eudicotyledons</taxon>
        <taxon>Gunneridae</taxon>
        <taxon>Pentapetalae</taxon>
        <taxon>asterids</taxon>
        <taxon>lamiids</taxon>
        <taxon>Solanales</taxon>
        <taxon>Solanaceae</taxon>
        <taxon>Nicotianoideae</taxon>
        <taxon>Nicotianeae</taxon>
        <taxon>Nicotiana</taxon>
    </lineage>
</organism>
<comment type="catalytic activity">
    <reaction evidence="12 14">
        <text>[(1-&gt;4)-alpha-D-galacturonosyl methyl ester](n) + n H2O = [(1-&gt;4)-alpha-D-galacturonosyl](n) + n methanol + n H(+)</text>
        <dbReference type="Rhea" id="RHEA:22380"/>
        <dbReference type="Rhea" id="RHEA-COMP:14570"/>
        <dbReference type="Rhea" id="RHEA-COMP:14573"/>
        <dbReference type="ChEBI" id="CHEBI:15377"/>
        <dbReference type="ChEBI" id="CHEBI:15378"/>
        <dbReference type="ChEBI" id="CHEBI:17790"/>
        <dbReference type="ChEBI" id="CHEBI:140522"/>
        <dbReference type="ChEBI" id="CHEBI:140523"/>
        <dbReference type="EC" id="3.1.1.11"/>
    </reaction>
</comment>
<dbReference type="Gene3D" id="1.20.140.40">
    <property type="entry name" value="Invertase/pectin methylesterase inhibitor family protein"/>
    <property type="match status" value="1"/>
</dbReference>
<dbReference type="NCBIfam" id="TIGR01614">
    <property type="entry name" value="PME_inhib"/>
    <property type="match status" value="1"/>
</dbReference>
<dbReference type="GO" id="GO:0045490">
    <property type="term" value="P:pectin catabolic process"/>
    <property type="evidence" value="ECO:0007669"/>
    <property type="project" value="UniProtKB-UniRule"/>
</dbReference>
<keyword evidence="9 14" id="KW-0378">Hydrolase</keyword>
<evidence type="ECO:0000256" key="6">
    <source>
        <dbReference type="ARBA" id="ARBA00022512"/>
    </source>
</evidence>
<dbReference type="InterPro" id="IPR000070">
    <property type="entry name" value="Pectinesterase_cat"/>
</dbReference>
<dbReference type="PROSITE" id="PS00503">
    <property type="entry name" value="PECTINESTERASE_2"/>
    <property type="match status" value="1"/>
</dbReference>
<reference evidence="16" key="1">
    <citation type="journal article" date="2014" name="Nat. Commun.">
        <title>The tobacco genome sequence and its comparison with those of tomato and potato.</title>
        <authorList>
            <person name="Sierro N."/>
            <person name="Battey J.N."/>
            <person name="Ouadi S."/>
            <person name="Bakaher N."/>
            <person name="Bovet L."/>
            <person name="Willig A."/>
            <person name="Goepfert S."/>
            <person name="Peitsch M.C."/>
            <person name="Ivanov N.V."/>
        </authorList>
    </citation>
    <scope>NUCLEOTIDE SEQUENCE [LARGE SCALE GENOMIC DNA]</scope>
</reference>
<dbReference type="InterPro" id="IPR011050">
    <property type="entry name" value="Pectin_lyase_fold/virulence"/>
</dbReference>
<evidence type="ECO:0000256" key="13">
    <source>
        <dbReference type="PROSITE-ProRule" id="PRU10040"/>
    </source>
</evidence>
<evidence type="ECO:0000256" key="1">
    <source>
        <dbReference type="ARBA" id="ARBA00004191"/>
    </source>
</evidence>
<dbReference type="RefSeq" id="XP_016486864.1">
    <property type="nucleotide sequence ID" value="XM_016631378.1"/>
</dbReference>
<evidence type="ECO:0000256" key="3">
    <source>
        <dbReference type="ARBA" id="ARBA00006027"/>
    </source>
</evidence>
<dbReference type="SUPFAM" id="SSF51126">
    <property type="entry name" value="Pectin lyase-like"/>
    <property type="match status" value="1"/>
</dbReference>
<feature type="domain" description="Pectinesterase inhibitor" evidence="15">
    <location>
        <begin position="50"/>
        <end position="203"/>
    </location>
</feature>
<dbReference type="PANTHER" id="PTHR31707">
    <property type="entry name" value="PECTINESTERASE"/>
    <property type="match status" value="1"/>
</dbReference>
<dbReference type="GO" id="GO:0046910">
    <property type="term" value="F:pectinesterase inhibitor activity"/>
    <property type="evidence" value="ECO:0000318"/>
    <property type="project" value="GO_Central"/>
</dbReference>
<dbReference type="Pfam" id="PF01095">
    <property type="entry name" value="Pectinesterase"/>
    <property type="match status" value="1"/>
</dbReference>
<keyword evidence="11" id="KW-0961">Cell wall biogenesis/degradation</keyword>
<dbReference type="GeneID" id="107807089"/>
<comment type="subcellular location">
    <subcellularLocation>
        <location evidence="1">Secreted</location>
        <location evidence="1">Cell wall</location>
    </subcellularLocation>
</comment>